<evidence type="ECO:0000313" key="5">
    <source>
        <dbReference type="EMBL" id="MEJ8573181.1"/>
    </source>
</evidence>
<dbReference type="PANTHER" id="PTHR28620:SF1">
    <property type="entry name" value="CENP-V_GFA DOMAIN-CONTAINING PROTEIN"/>
    <property type="match status" value="1"/>
</dbReference>
<proteinExistence type="inferred from homology"/>
<evidence type="ECO:0000256" key="1">
    <source>
        <dbReference type="ARBA" id="ARBA00005495"/>
    </source>
</evidence>
<keyword evidence="6" id="KW-1185">Reference proteome</keyword>
<name>A0AAW9RTY9_9HYPH</name>
<dbReference type="EMBL" id="JAZHOF010000007">
    <property type="protein sequence ID" value="MEJ8573181.1"/>
    <property type="molecule type" value="Genomic_DNA"/>
</dbReference>
<dbReference type="InterPro" id="IPR006913">
    <property type="entry name" value="CENP-V/GFA"/>
</dbReference>
<dbReference type="Gene3D" id="2.170.150.70">
    <property type="match status" value="1"/>
</dbReference>
<dbReference type="GO" id="GO:0046872">
    <property type="term" value="F:metal ion binding"/>
    <property type="evidence" value="ECO:0007669"/>
    <property type="project" value="UniProtKB-KW"/>
</dbReference>
<feature type="domain" description="CENP-V/GFA" evidence="4">
    <location>
        <begin position="3"/>
        <end position="117"/>
    </location>
</feature>
<dbReference type="GO" id="GO:0016846">
    <property type="term" value="F:carbon-sulfur lyase activity"/>
    <property type="evidence" value="ECO:0007669"/>
    <property type="project" value="InterPro"/>
</dbReference>
<comment type="caution">
    <text evidence="5">The sequence shown here is derived from an EMBL/GenBank/DDBJ whole genome shotgun (WGS) entry which is preliminary data.</text>
</comment>
<dbReference type="RefSeq" id="WP_340330883.1">
    <property type="nucleotide sequence ID" value="NZ_JAZHOF010000007.1"/>
</dbReference>
<evidence type="ECO:0000256" key="2">
    <source>
        <dbReference type="ARBA" id="ARBA00022723"/>
    </source>
</evidence>
<organism evidence="5 6">
    <name type="scientific">Microbaculum marinum</name>
    <dbReference type="NCBI Taxonomy" id="1764581"/>
    <lineage>
        <taxon>Bacteria</taxon>
        <taxon>Pseudomonadati</taxon>
        <taxon>Pseudomonadota</taxon>
        <taxon>Alphaproteobacteria</taxon>
        <taxon>Hyphomicrobiales</taxon>
        <taxon>Tepidamorphaceae</taxon>
        <taxon>Microbaculum</taxon>
    </lineage>
</organism>
<dbReference type="PROSITE" id="PS51891">
    <property type="entry name" value="CENP_V_GFA"/>
    <property type="match status" value="1"/>
</dbReference>
<gene>
    <name evidence="5" type="ORF">V3328_16940</name>
</gene>
<dbReference type="PANTHER" id="PTHR28620">
    <property type="entry name" value="CENTROMERE PROTEIN V"/>
    <property type="match status" value="1"/>
</dbReference>
<comment type="similarity">
    <text evidence="1">Belongs to the Gfa family.</text>
</comment>
<dbReference type="InterPro" id="IPR011057">
    <property type="entry name" value="Mss4-like_sf"/>
</dbReference>
<dbReference type="Proteomes" id="UP001378188">
    <property type="component" value="Unassembled WGS sequence"/>
</dbReference>
<evidence type="ECO:0000259" key="4">
    <source>
        <dbReference type="PROSITE" id="PS51891"/>
    </source>
</evidence>
<accession>A0AAW9RTY9</accession>
<dbReference type="InterPro" id="IPR052355">
    <property type="entry name" value="CENP-V-like"/>
</dbReference>
<evidence type="ECO:0000313" key="6">
    <source>
        <dbReference type="Proteomes" id="UP001378188"/>
    </source>
</evidence>
<keyword evidence="3" id="KW-0862">Zinc</keyword>
<evidence type="ECO:0000256" key="3">
    <source>
        <dbReference type="ARBA" id="ARBA00022833"/>
    </source>
</evidence>
<protein>
    <recommendedName>
        <fullName evidence="4">CENP-V/GFA domain-containing protein</fullName>
    </recommendedName>
</protein>
<sequence>MELSGRCHCGAVRVAMRLSRPPDDLRVHACQCGFCRRHGSVAVSDPEGETVFQVRSPDDLNRYTFGARTAEFLTCKHCGVYVGAVIEADEGYRSLVNVAGVGITAFSGRRPQEVFYDDETAASRIARRRANWTPSRIAVSDAPQGAQKS</sequence>
<keyword evidence="2" id="KW-0479">Metal-binding</keyword>
<reference evidence="5 6" key="1">
    <citation type="submission" date="2024-02" db="EMBL/GenBank/DDBJ databases">
        <title>Genome analysis and characterization of Microbaculum marinisediminis sp. nov., isolated from marine sediment.</title>
        <authorList>
            <person name="Du Z.-J."/>
            <person name="Ye Y.-Q."/>
            <person name="Zhang Z.-R."/>
            <person name="Yuan S.-M."/>
            <person name="Zhang X.-Y."/>
        </authorList>
    </citation>
    <scope>NUCLEOTIDE SEQUENCE [LARGE SCALE GENOMIC DNA]</scope>
    <source>
        <strain evidence="5 6">SDUM1044001</strain>
    </source>
</reference>
<dbReference type="AlphaFoldDB" id="A0AAW9RTY9"/>
<dbReference type="SUPFAM" id="SSF51316">
    <property type="entry name" value="Mss4-like"/>
    <property type="match status" value="1"/>
</dbReference>
<dbReference type="Pfam" id="PF04828">
    <property type="entry name" value="GFA"/>
    <property type="match status" value="1"/>
</dbReference>